<reference evidence="6 7" key="1">
    <citation type="submission" date="2021-03" db="EMBL/GenBank/DDBJ databases">
        <title>Genomic Encyclopedia of Type Strains, Phase IV (KMG-IV): sequencing the most valuable type-strain genomes for metagenomic binning, comparative biology and taxonomic classification.</title>
        <authorList>
            <person name="Goeker M."/>
        </authorList>
    </citation>
    <scope>NUCLEOTIDE SEQUENCE [LARGE SCALE GENOMIC DNA]</scope>
    <source>
        <strain evidence="6 7">DSM 24950</strain>
    </source>
</reference>
<comment type="caution">
    <text evidence="6">The sequence shown here is derived from an EMBL/GenBank/DDBJ whole genome shotgun (WGS) entry which is preliminary data.</text>
</comment>
<dbReference type="InterPro" id="IPR005119">
    <property type="entry name" value="LysR_subst-bd"/>
</dbReference>
<dbReference type="PANTHER" id="PTHR30419:SF24">
    <property type="entry name" value="HTH-TYPE TRANSCRIPTIONAL REGULATOR CZCR"/>
    <property type="match status" value="1"/>
</dbReference>
<proteinExistence type="inferred from homology"/>
<dbReference type="Pfam" id="PF00126">
    <property type="entry name" value="HTH_1"/>
    <property type="match status" value="1"/>
</dbReference>
<dbReference type="PROSITE" id="PS50931">
    <property type="entry name" value="HTH_LYSR"/>
    <property type="match status" value="1"/>
</dbReference>
<keyword evidence="7" id="KW-1185">Reference proteome</keyword>
<dbReference type="GO" id="GO:0003677">
    <property type="term" value="F:DNA binding"/>
    <property type="evidence" value="ECO:0007669"/>
    <property type="project" value="UniProtKB-KW"/>
</dbReference>
<dbReference type="EMBL" id="JAGGKV010000004">
    <property type="protein sequence ID" value="MBP1962932.1"/>
    <property type="molecule type" value="Genomic_DNA"/>
</dbReference>
<keyword evidence="3 6" id="KW-0238">DNA-binding</keyword>
<evidence type="ECO:0000313" key="7">
    <source>
        <dbReference type="Proteomes" id="UP001519344"/>
    </source>
</evidence>
<dbReference type="InterPro" id="IPR050950">
    <property type="entry name" value="HTH-type_LysR_regulators"/>
</dbReference>
<dbReference type="InterPro" id="IPR036390">
    <property type="entry name" value="WH_DNA-bd_sf"/>
</dbReference>
<dbReference type="RefSeq" id="WP_167065295.1">
    <property type="nucleotide sequence ID" value="NZ_JAAOZR010000042.1"/>
</dbReference>
<name>A0ABS4HWA1_9BACL</name>
<dbReference type="Gene3D" id="1.10.10.10">
    <property type="entry name" value="Winged helix-like DNA-binding domain superfamily/Winged helix DNA-binding domain"/>
    <property type="match status" value="1"/>
</dbReference>
<evidence type="ECO:0000259" key="5">
    <source>
        <dbReference type="PROSITE" id="PS50931"/>
    </source>
</evidence>
<keyword evidence="4" id="KW-0804">Transcription</keyword>
<dbReference type="Gene3D" id="3.40.190.290">
    <property type="match status" value="1"/>
</dbReference>
<protein>
    <submittedName>
        <fullName evidence="6">DNA-binding transcriptional LysR family regulator</fullName>
    </submittedName>
</protein>
<organism evidence="6 7">
    <name type="scientific">Paenibacillus aceris</name>
    <dbReference type="NCBI Taxonomy" id="869555"/>
    <lineage>
        <taxon>Bacteria</taxon>
        <taxon>Bacillati</taxon>
        <taxon>Bacillota</taxon>
        <taxon>Bacilli</taxon>
        <taxon>Bacillales</taxon>
        <taxon>Paenibacillaceae</taxon>
        <taxon>Paenibacillus</taxon>
    </lineage>
</organism>
<dbReference type="Proteomes" id="UP001519344">
    <property type="component" value="Unassembled WGS sequence"/>
</dbReference>
<evidence type="ECO:0000256" key="1">
    <source>
        <dbReference type="ARBA" id="ARBA00009437"/>
    </source>
</evidence>
<dbReference type="SUPFAM" id="SSF53850">
    <property type="entry name" value="Periplasmic binding protein-like II"/>
    <property type="match status" value="1"/>
</dbReference>
<evidence type="ECO:0000256" key="3">
    <source>
        <dbReference type="ARBA" id="ARBA00023125"/>
    </source>
</evidence>
<evidence type="ECO:0000313" key="6">
    <source>
        <dbReference type="EMBL" id="MBP1962932.1"/>
    </source>
</evidence>
<evidence type="ECO:0000256" key="2">
    <source>
        <dbReference type="ARBA" id="ARBA00023015"/>
    </source>
</evidence>
<dbReference type="CDD" id="cd05466">
    <property type="entry name" value="PBP2_LTTR_substrate"/>
    <property type="match status" value="1"/>
</dbReference>
<keyword evidence="2" id="KW-0805">Transcription regulation</keyword>
<gene>
    <name evidence="6" type="ORF">J2Z65_002148</name>
</gene>
<dbReference type="SUPFAM" id="SSF46785">
    <property type="entry name" value="Winged helix' DNA-binding domain"/>
    <property type="match status" value="1"/>
</dbReference>
<dbReference type="PANTHER" id="PTHR30419">
    <property type="entry name" value="HTH-TYPE TRANSCRIPTIONAL REGULATOR YBHD"/>
    <property type="match status" value="1"/>
</dbReference>
<dbReference type="InterPro" id="IPR036388">
    <property type="entry name" value="WH-like_DNA-bd_sf"/>
</dbReference>
<accession>A0ABS4HWA1</accession>
<dbReference type="Pfam" id="PF03466">
    <property type="entry name" value="LysR_substrate"/>
    <property type="match status" value="1"/>
</dbReference>
<feature type="domain" description="HTH lysR-type" evidence="5">
    <location>
        <begin position="1"/>
        <end position="58"/>
    </location>
</feature>
<dbReference type="PRINTS" id="PR00039">
    <property type="entry name" value="HTHLYSR"/>
</dbReference>
<sequence>MSIAKYEVFMKVVEQGSLTKAAELLGFTQSGVSHTINSLESELGFTLLLRGRSGVKLTANGEQLLKPIREILNWNEQLKQVVTSIHGLETGTIRIGSFTSVSVHWLPGMMKQYQNDYPNIEFKLMEGDYEEIENWIAAGEVDCGFITIPARGSFDVVPLKKDRMLAILPLTHPLSQLPFFPLSQIEKEPFIIQRDGSDYDVRRILDQTSLKPHIKFSSGDDYAIIAMVENGLGISILPELVLQGRNHNVHSLELENHSYRFLGIAVHSMKDASPATKRFVNHVQQWLKC</sequence>
<comment type="similarity">
    <text evidence="1">Belongs to the LysR transcriptional regulatory family.</text>
</comment>
<evidence type="ECO:0000256" key="4">
    <source>
        <dbReference type="ARBA" id="ARBA00023163"/>
    </source>
</evidence>
<dbReference type="InterPro" id="IPR000847">
    <property type="entry name" value="LysR_HTH_N"/>
</dbReference>